<feature type="domain" description="DUF58" evidence="2">
    <location>
        <begin position="208"/>
        <end position="374"/>
    </location>
</feature>
<name>A0A644XLY6_9ZZZZ</name>
<keyword evidence="1" id="KW-0472">Membrane</keyword>
<keyword evidence="1" id="KW-1133">Transmembrane helix</keyword>
<accession>A0A644XLY6</accession>
<evidence type="ECO:0000313" key="3">
    <source>
        <dbReference type="EMBL" id="MPM15114.1"/>
    </source>
</evidence>
<evidence type="ECO:0000256" key="1">
    <source>
        <dbReference type="SAM" id="Phobius"/>
    </source>
</evidence>
<dbReference type="EMBL" id="VSSQ01002388">
    <property type="protein sequence ID" value="MPM15114.1"/>
    <property type="molecule type" value="Genomic_DNA"/>
</dbReference>
<dbReference type="PANTHER" id="PTHR33608:SF3">
    <property type="entry name" value="SLR2013 PROTEIN"/>
    <property type="match status" value="1"/>
</dbReference>
<protein>
    <recommendedName>
        <fullName evidence="2">DUF58 domain-containing protein</fullName>
    </recommendedName>
</protein>
<comment type="caution">
    <text evidence="3">The sequence shown here is derived from an EMBL/GenBank/DDBJ whole genome shotgun (WGS) entry which is preliminary data.</text>
</comment>
<dbReference type="Pfam" id="PF01882">
    <property type="entry name" value="DUF58"/>
    <property type="match status" value="1"/>
</dbReference>
<dbReference type="PANTHER" id="PTHR33608">
    <property type="entry name" value="BLL2464 PROTEIN"/>
    <property type="match status" value="1"/>
</dbReference>
<feature type="transmembrane region" description="Helical" evidence="1">
    <location>
        <begin position="40"/>
        <end position="61"/>
    </location>
</feature>
<keyword evidence="1" id="KW-0812">Transmembrane</keyword>
<sequence>MRAVLAFVKNFFLTTRFFVLSGVIISLFLFSFFIAGLLALAKLAGVVMIFVFVADTVVLWLPKKPLQIRRYTPARLSNGDDNPIEIFIRSKFIFPVSAIVIDELPPLLQIRNLSFKKWIAPGNEIQIRYTLRPVVRGEYHFGKVHAIVSGLAGLTARRISEDIPVNLPCYPSFIHLRKYELMAVTDRYAETGHRRINSIGRSYEFDHIRNYSLGDDIRSINWKATARRDLLMINQFREEKSQQIYCVIDAGRTMKSPFDGMTLLDYAINASLVLSDVAVVKNDRPGLLVFSDHIHSMLLSNNRRSQISTVMEQLYNAETDFSESSFELMTINITRKVPRRSLVILFSNFEGRVSLKRQLPFLKQLAKRHLVLTVFFENTLLHEIVHQDTKRLSEVYIKTIAEKNLFERRFMAEDLARNGIIPLLTTPANLTVDAVNKYIEIKSRMII</sequence>
<reference evidence="3" key="1">
    <citation type="submission" date="2019-08" db="EMBL/GenBank/DDBJ databases">
        <authorList>
            <person name="Kucharzyk K."/>
            <person name="Murdoch R.W."/>
            <person name="Higgins S."/>
            <person name="Loffler F."/>
        </authorList>
    </citation>
    <scope>NUCLEOTIDE SEQUENCE</scope>
</reference>
<proteinExistence type="predicted"/>
<dbReference type="SUPFAM" id="SSF53300">
    <property type="entry name" value="vWA-like"/>
    <property type="match status" value="1"/>
</dbReference>
<feature type="transmembrane region" description="Helical" evidence="1">
    <location>
        <begin position="12"/>
        <end position="34"/>
    </location>
</feature>
<evidence type="ECO:0000259" key="2">
    <source>
        <dbReference type="Pfam" id="PF01882"/>
    </source>
</evidence>
<dbReference type="InterPro" id="IPR002881">
    <property type="entry name" value="DUF58"/>
</dbReference>
<dbReference type="InterPro" id="IPR036465">
    <property type="entry name" value="vWFA_dom_sf"/>
</dbReference>
<dbReference type="AlphaFoldDB" id="A0A644XLY6"/>
<gene>
    <name evidence="3" type="ORF">SDC9_61480</name>
</gene>
<organism evidence="3">
    <name type="scientific">bioreactor metagenome</name>
    <dbReference type="NCBI Taxonomy" id="1076179"/>
    <lineage>
        <taxon>unclassified sequences</taxon>
        <taxon>metagenomes</taxon>
        <taxon>ecological metagenomes</taxon>
    </lineage>
</organism>